<dbReference type="SUPFAM" id="SSF53850">
    <property type="entry name" value="Periplasmic binding protein-like II"/>
    <property type="match status" value="1"/>
</dbReference>
<dbReference type="CDD" id="cd01002">
    <property type="entry name" value="PBP2_Ehub_like"/>
    <property type="match status" value="1"/>
</dbReference>
<dbReference type="PATRIC" id="fig|49338.4.peg.944"/>
<dbReference type="PANTHER" id="PTHR35936:SF17">
    <property type="entry name" value="ARGININE-BINDING EXTRACELLULAR PROTEIN ARTP"/>
    <property type="match status" value="1"/>
</dbReference>
<evidence type="ECO:0000256" key="2">
    <source>
        <dbReference type="SAM" id="SignalP"/>
    </source>
</evidence>
<keyword evidence="1 2" id="KW-0732">Signal</keyword>
<evidence type="ECO:0000256" key="1">
    <source>
        <dbReference type="ARBA" id="ARBA00022729"/>
    </source>
</evidence>
<dbReference type="Pfam" id="PF00497">
    <property type="entry name" value="SBP_bac_3"/>
    <property type="match status" value="1"/>
</dbReference>
<dbReference type="EMBL" id="LK996017">
    <property type="protein sequence ID" value="CDX00763.1"/>
    <property type="molecule type" value="Genomic_DNA"/>
</dbReference>
<protein>
    <submittedName>
        <fullName evidence="4">Ectoine/hydroxyectoine ABC transporter solute-binding protein</fullName>
    </submittedName>
</protein>
<feature type="signal peptide" evidence="2">
    <location>
        <begin position="1"/>
        <end position="21"/>
    </location>
</feature>
<evidence type="ECO:0000313" key="4">
    <source>
        <dbReference type="EMBL" id="CDX00763.1"/>
    </source>
</evidence>
<feature type="chain" id="PRO_5001938009" evidence="2">
    <location>
        <begin position="22"/>
        <end position="295"/>
    </location>
</feature>
<dbReference type="Gene3D" id="3.40.190.10">
    <property type="entry name" value="Periplasmic binding protein-like II"/>
    <property type="match status" value="2"/>
</dbReference>
<dbReference type="PROSITE" id="PS51257">
    <property type="entry name" value="PROKAR_LIPOPROTEIN"/>
    <property type="match status" value="1"/>
</dbReference>
<dbReference type="GO" id="GO:0051470">
    <property type="term" value="P:ectoine transmembrane transport"/>
    <property type="evidence" value="ECO:0007669"/>
    <property type="project" value="InterPro"/>
</dbReference>
<dbReference type="InterPro" id="IPR001638">
    <property type="entry name" value="Solute-binding_3/MltF_N"/>
</dbReference>
<dbReference type="SMART" id="SM00062">
    <property type="entry name" value="PBPb"/>
    <property type="match status" value="1"/>
</dbReference>
<dbReference type="RefSeq" id="WP_005808701.1">
    <property type="nucleotide sequence ID" value="NZ_CABKQQ010000011.1"/>
</dbReference>
<dbReference type="AlphaFoldDB" id="A0A098AVZ1"/>
<dbReference type="GO" id="GO:0033294">
    <property type="term" value="F:ectoine binding"/>
    <property type="evidence" value="ECO:0007669"/>
    <property type="project" value="InterPro"/>
</dbReference>
<dbReference type="NCBIfam" id="TIGR02995">
    <property type="entry name" value="ectoine_ehuB"/>
    <property type="match status" value="1"/>
</dbReference>
<sequence length="295" mass="31508">MKKLPLLKTLLVGVLAFSVFALGGCGTTETKGGDGMSTLEKAKEKGSVTVGFANEKPYAYKTADGKLTGEAVEIARAVLKELGINDMQGELTEFASLIPGLQAKRFDMVTAGMFITPERAEQVSFANPEYSIGEAIAVKKGNPLDLHSYEDIAKHGTAKVAVPGGAIEYDYLVASGVPKDRIVTVPDMPAALAALQAGRTDVITATGPSIQATLDTANDPNLERVMDFTQPVIDGESVRGYGATAFRHEDSDFREAFNAELQKLKESGELLKILESFGFTEQELPGDTTVEDIIK</sequence>
<gene>
    <name evidence="4" type="ORF">DPCES_0876</name>
</gene>
<name>A0A098AVZ1_DESHA</name>
<dbReference type="InterPro" id="IPR014337">
    <property type="entry name" value="Ectoine_EhuB"/>
</dbReference>
<reference evidence="4" key="1">
    <citation type="submission" date="2014-07" db="EMBL/GenBank/DDBJ databases">
        <authorList>
            <person name="Hornung V.Bastian."/>
        </authorList>
    </citation>
    <scope>NUCLEOTIDE SEQUENCE</scope>
    <source>
        <strain evidence="4">PCE-S</strain>
    </source>
</reference>
<dbReference type="PANTHER" id="PTHR35936">
    <property type="entry name" value="MEMBRANE-BOUND LYTIC MUREIN TRANSGLYCOSYLASE F"/>
    <property type="match status" value="1"/>
</dbReference>
<proteinExistence type="predicted"/>
<feature type="domain" description="Solute-binding protein family 3/N-terminal" evidence="3">
    <location>
        <begin position="47"/>
        <end position="281"/>
    </location>
</feature>
<evidence type="ECO:0000259" key="3">
    <source>
        <dbReference type="SMART" id="SM00062"/>
    </source>
</evidence>
<accession>A0A098AVZ1</accession>
<organism evidence="4">
    <name type="scientific">Desulfitobacterium hafniense</name>
    <name type="common">Desulfitobacterium frappieri</name>
    <dbReference type="NCBI Taxonomy" id="49338"/>
    <lineage>
        <taxon>Bacteria</taxon>
        <taxon>Bacillati</taxon>
        <taxon>Bacillota</taxon>
        <taxon>Clostridia</taxon>
        <taxon>Eubacteriales</taxon>
        <taxon>Desulfitobacteriaceae</taxon>
        <taxon>Desulfitobacterium</taxon>
    </lineage>
</organism>